<keyword evidence="2" id="KW-1185">Reference proteome</keyword>
<evidence type="ECO:0000313" key="2">
    <source>
        <dbReference type="Proteomes" id="UP001500683"/>
    </source>
</evidence>
<dbReference type="RefSeq" id="WP_344949722.1">
    <property type="nucleotide sequence ID" value="NZ_BAAAZG010000025.1"/>
</dbReference>
<gene>
    <name evidence="1" type="ORF">GCM10022214_41310</name>
</gene>
<reference evidence="2" key="1">
    <citation type="journal article" date="2019" name="Int. J. Syst. Evol. Microbiol.">
        <title>The Global Catalogue of Microorganisms (GCM) 10K type strain sequencing project: providing services to taxonomists for standard genome sequencing and annotation.</title>
        <authorList>
            <consortium name="The Broad Institute Genomics Platform"/>
            <consortium name="The Broad Institute Genome Sequencing Center for Infectious Disease"/>
            <person name="Wu L."/>
            <person name="Ma J."/>
        </authorList>
    </citation>
    <scope>NUCLEOTIDE SEQUENCE [LARGE SCALE GENOMIC DNA]</scope>
    <source>
        <strain evidence="2">JCM 16702</strain>
    </source>
</reference>
<comment type="caution">
    <text evidence="1">The sequence shown here is derived from an EMBL/GenBank/DDBJ whole genome shotgun (WGS) entry which is preliminary data.</text>
</comment>
<accession>A0ABP7W1C2</accession>
<dbReference type="Proteomes" id="UP001500683">
    <property type="component" value="Unassembled WGS sequence"/>
</dbReference>
<organism evidence="1 2">
    <name type="scientific">Actinomadura miaoliensis</name>
    <dbReference type="NCBI Taxonomy" id="430685"/>
    <lineage>
        <taxon>Bacteria</taxon>
        <taxon>Bacillati</taxon>
        <taxon>Actinomycetota</taxon>
        <taxon>Actinomycetes</taxon>
        <taxon>Streptosporangiales</taxon>
        <taxon>Thermomonosporaceae</taxon>
        <taxon>Actinomadura</taxon>
    </lineage>
</organism>
<sequence length="82" mass="8984">MATPQLSPEEVASLLYDLCVELGFCLSPEDQAALRTSPPTDVDSFAEAVFQAEGMNPSANEHLWHQVRHMVARAFTKATPNP</sequence>
<protein>
    <submittedName>
        <fullName evidence="1">Uncharacterized protein</fullName>
    </submittedName>
</protein>
<proteinExistence type="predicted"/>
<evidence type="ECO:0000313" key="1">
    <source>
        <dbReference type="EMBL" id="GAA4078810.1"/>
    </source>
</evidence>
<name>A0ABP7W1C2_9ACTN</name>
<dbReference type="EMBL" id="BAAAZG010000025">
    <property type="protein sequence ID" value="GAA4078810.1"/>
    <property type="molecule type" value="Genomic_DNA"/>
</dbReference>